<evidence type="ECO:0000313" key="11">
    <source>
        <dbReference type="Proteomes" id="UP001141806"/>
    </source>
</evidence>
<comment type="similarity">
    <text evidence="2 9">Belongs to the glycosyl hydrolase 28 family.</text>
</comment>
<feature type="active site" evidence="8">
    <location>
        <position position="268"/>
    </location>
</feature>
<dbReference type="InterPro" id="IPR011050">
    <property type="entry name" value="Pectin_lyase_fold/virulence"/>
</dbReference>
<evidence type="ECO:0000256" key="3">
    <source>
        <dbReference type="ARBA" id="ARBA00022512"/>
    </source>
</evidence>
<evidence type="ECO:0000256" key="6">
    <source>
        <dbReference type="ARBA" id="ARBA00023295"/>
    </source>
</evidence>
<dbReference type="Proteomes" id="UP001141806">
    <property type="component" value="Unassembled WGS sequence"/>
</dbReference>
<keyword evidence="5 9" id="KW-0378">Hydrolase</keyword>
<evidence type="ECO:0000256" key="8">
    <source>
        <dbReference type="PROSITE-ProRule" id="PRU10052"/>
    </source>
</evidence>
<comment type="subcellular location">
    <subcellularLocation>
        <location evidence="1">Secreted</location>
        <location evidence="1">Cell wall</location>
    </subcellularLocation>
</comment>
<sequence>MKQLISKLKRIFFTITDHPHGDLLSLCFHDSPSQTAPLAVQSRPLNQLHHDDPTNNVFSLLNYGAAGDGFTDDTQFKRRENRSMLNYLCMFCKPFSSFELHHSNQAFNEAWNEVCSSSLPSPVLYVPPHKTFLLHPLVLKGPCNSSNIQIELLGNMVAPSDPSEWQCDYQEGTYTNCPSWLTFYHVNDLYITGGGNSTIDGRDSTWVYAYNLTIKAPKRSPNTDGIHISHSQNVFVYDSQIGTGDDCISIVDGSSYLNIDSISCGPGHGISIGSLGRGGDTVAVEYIHASSAVKISNVTYNQISGTSDRPTAIKFDCSETVPCTDIVVNDINIPSTRKGKKTSTYCQNVYGKIQGQVIPRCRVGMSCKEEKKIRGVKEEETAIDSSHNVYPIGLGYQVCNQIEGEKKKKMPIKKG</sequence>
<dbReference type="GO" id="GO:0005975">
    <property type="term" value="P:carbohydrate metabolic process"/>
    <property type="evidence" value="ECO:0007669"/>
    <property type="project" value="InterPro"/>
</dbReference>
<dbReference type="InterPro" id="IPR000743">
    <property type="entry name" value="Glyco_hydro_28"/>
</dbReference>
<evidence type="ECO:0000256" key="4">
    <source>
        <dbReference type="ARBA" id="ARBA00022525"/>
    </source>
</evidence>
<evidence type="ECO:0000256" key="2">
    <source>
        <dbReference type="ARBA" id="ARBA00008834"/>
    </source>
</evidence>
<dbReference type="InterPro" id="IPR012334">
    <property type="entry name" value="Pectin_lyas_fold"/>
</dbReference>
<evidence type="ECO:0000256" key="7">
    <source>
        <dbReference type="ARBA" id="ARBA00023316"/>
    </source>
</evidence>
<dbReference type="OrthoDB" id="187139at2759"/>
<keyword evidence="6 9" id="KW-0326">Glycosidase</keyword>
<reference evidence="10" key="1">
    <citation type="journal article" date="2023" name="Plant J.">
        <title>The genome of the king protea, Protea cynaroides.</title>
        <authorList>
            <person name="Chang J."/>
            <person name="Duong T.A."/>
            <person name="Schoeman C."/>
            <person name="Ma X."/>
            <person name="Roodt D."/>
            <person name="Barker N."/>
            <person name="Li Z."/>
            <person name="Van de Peer Y."/>
            <person name="Mizrachi E."/>
        </authorList>
    </citation>
    <scope>NUCLEOTIDE SEQUENCE</scope>
    <source>
        <tissue evidence="10">Young leaves</tissue>
    </source>
</reference>
<protein>
    <recommendedName>
        <fullName evidence="12">Polygalacturonase</fullName>
    </recommendedName>
</protein>
<gene>
    <name evidence="10" type="ORF">NE237_020128</name>
</gene>
<name>A0A9Q0H8H4_9MAGN</name>
<dbReference type="GO" id="GO:0071555">
    <property type="term" value="P:cell wall organization"/>
    <property type="evidence" value="ECO:0007669"/>
    <property type="project" value="UniProtKB-KW"/>
</dbReference>
<dbReference type="GO" id="GO:0004650">
    <property type="term" value="F:polygalacturonase activity"/>
    <property type="evidence" value="ECO:0007669"/>
    <property type="project" value="InterPro"/>
</dbReference>
<dbReference type="Gene3D" id="2.160.20.10">
    <property type="entry name" value="Single-stranded right-handed beta-helix, Pectin lyase-like"/>
    <property type="match status" value="3"/>
</dbReference>
<proteinExistence type="inferred from homology"/>
<dbReference type="EMBL" id="JAMYWD010000009">
    <property type="protein sequence ID" value="KAJ4960218.1"/>
    <property type="molecule type" value="Genomic_DNA"/>
</dbReference>
<keyword evidence="7" id="KW-0961">Cell wall biogenesis/degradation</keyword>
<evidence type="ECO:0000313" key="10">
    <source>
        <dbReference type="EMBL" id="KAJ4960218.1"/>
    </source>
</evidence>
<evidence type="ECO:0000256" key="1">
    <source>
        <dbReference type="ARBA" id="ARBA00004191"/>
    </source>
</evidence>
<organism evidence="10 11">
    <name type="scientific">Protea cynaroides</name>
    <dbReference type="NCBI Taxonomy" id="273540"/>
    <lineage>
        <taxon>Eukaryota</taxon>
        <taxon>Viridiplantae</taxon>
        <taxon>Streptophyta</taxon>
        <taxon>Embryophyta</taxon>
        <taxon>Tracheophyta</taxon>
        <taxon>Spermatophyta</taxon>
        <taxon>Magnoliopsida</taxon>
        <taxon>Proteales</taxon>
        <taxon>Proteaceae</taxon>
        <taxon>Protea</taxon>
    </lineage>
</organism>
<dbReference type="PANTHER" id="PTHR31375">
    <property type="match status" value="1"/>
</dbReference>
<accession>A0A9Q0H8H4</accession>
<dbReference type="SUPFAM" id="SSF51126">
    <property type="entry name" value="Pectin lyase-like"/>
    <property type="match status" value="1"/>
</dbReference>
<dbReference type="AlphaFoldDB" id="A0A9Q0H8H4"/>
<evidence type="ECO:0000256" key="5">
    <source>
        <dbReference type="ARBA" id="ARBA00022801"/>
    </source>
</evidence>
<dbReference type="PROSITE" id="PS00502">
    <property type="entry name" value="POLYGALACTURONASE"/>
    <property type="match status" value="1"/>
</dbReference>
<keyword evidence="4" id="KW-0964">Secreted</keyword>
<evidence type="ECO:0008006" key="12">
    <source>
        <dbReference type="Google" id="ProtNLM"/>
    </source>
</evidence>
<comment type="caution">
    <text evidence="10">The sequence shown here is derived from an EMBL/GenBank/DDBJ whole genome shotgun (WGS) entry which is preliminary data.</text>
</comment>
<keyword evidence="11" id="KW-1185">Reference proteome</keyword>
<evidence type="ECO:0000256" key="9">
    <source>
        <dbReference type="RuleBase" id="RU361169"/>
    </source>
</evidence>
<keyword evidence="3" id="KW-0134">Cell wall</keyword>
<dbReference type="Pfam" id="PF00295">
    <property type="entry name" value="Glyco_hydro_28"/>
    <property type="match status" value="2"/>
</dbReference>